<evidence type="ECO:0000259" key="3">
    <source>
        <dbReference type="PROSITE" id="PS50977"/>
    </source>
</evidence>
<evidence type="ECO:0000256" key="2">
    <source>
        <dbReference type="PROSITE-ProRule" id="PRU00335"/>
    </source>
</evidence>
<dbReference type="InterPro" id="IPR001647">
    <property type="entry name" value="HTH_TetR"/>
</dbReference>
<evidence type="ECO:0000256" key="1">
    <source>
        <dbReference type="ARBA" id="ARBA00023125"/>
    </source>
</evidence>
<feature type="DNA-binding region" description="H-T-H motif" evidence="2">
    <location>
        <begin position="24"/>
        <end position="43"/>
    </location>
</feature>
<feature type="domain" description="HTH tetR-type" evidence="3">
    <location>
        <begin position="1"/>
        <end position="61"/>
    </location>
</feature>
<dbReference type="Pfam" id="PF17918">
    <property type="entry name" value="TetR_C_15"/>
    <property type="match status" value="1"/>
</dbReference>
<dbReference type="Gene3D" id="1.10.357.10">
    <property type="entry name" value="Tetracycline Repressor, domain 2"/>
    <property type="match status" value="1"/>
</dbReference>
<evidence type="ECO:0000313" key="4">
    <source>
        <dbReference type="EMBL" id="SDV50640.1"/>
    </source>
</evidence>
<accession>A0A1H2PU18</accession>
<dbReference type="GO" id="GO:0003700">
    <property type="term" value="F:DNA-binding transcription factor activity"/>
    <property type="evidence" value="ECO:0007669"/>
    <property type="project" value="TreeGrafter"/>
</dbReference>
<evidence type="ECO:0000313" key="5">
    <source>
        <dbReference type="Proteomes" id="UP000243719"/>
    </source>
</evidence>
<dbReference type="GO" id="GO:0000976">
    <property type="term" value="F:transcription cis-regulatory region binding"/>
    <property type="evidence" value="ECO:0007669"/>
    <property type="project" value="TreeGrafter"/>
</dbReference>
<reference evidence="5" key="1">
    <citation type="submission" date="2016-09" db="EMBL/GenBank/DDBJ databases">
        <authorList>
            <person name="Varghese N."/>
            <person name="Submissions S."/>
        </authorList>
    </citation>
    <scope>NUCLEOTIDE SEQUENCE [LARGE SCALE GENOMIC DNA]</scope>
    <source>
        <strain evidence="5">JS23</strain>
    </source>
</reference>
<name>A0A1H2PU18_9BURK</name>
<dbReference type="PROSITE" id="PS50977">
    <property type="entry name" value="HTH_TETR_2"/>
    <property type="match status" value="1"/>
</dbReference>
<dbReference type="Proteomes" id="UP000243719">
    <property type="component" value="Unassembled WGS sequence"/>
</dbReference>
<dbReference type="SUPFAM" id="SSF46689">
    <property type="entry name" value="Homeodomain-like"/>
    <property type="match status" value="1"/>
</dbReference>
<sequence length="202" mass="22010">MATVDAIFEATIQVLLVDGPVRLTTTHVAERAGVSVGTLYQYFPHKEALFYGLNERYLDVLADKVASACEAQRGAPLAQMVEALVTTYWRAKTERAEVTRVLYRSVAELDNTALLAAFSRRVDAATEAMFASACDAAFDDLPTVNLMLLTTIFGTVRNIFERALSDAEGRALHAQLSVMCLAYLETVRVTRRSVPAAAASAD</sequence>
<keyword evidence="5" id="KW-1185">Reference proteome</keyword>
<dbReference type="STRING" id="1770053.SAMN05216551_112152"/>
<dbReference type="PANTHER" id="PTHR30055">
    <property type="entry name" value="HTH-TYPE TRANSCRIPTIONAL REGULATOR RUTR"/>
    <property type="match status" value="1"/>
</dbReference>
<dbReference type="InterPro" id="IPR041669">
    <property type="entry name" value="TetR_C_15"/>
</dbReference>
<proteinExistence type="predicted"/>
<gene>
    <name evidence="4" type="ORF">SAMN05216551_112152</name>
</gene>
<keyword evidence="1 2" id="KW-0238">DNA-binding</keyword>
<protein>
    <submittedName>
        <fullName evidence="4">DNA-binding transcriptional regulator, AcrR family</fullName>
    </submittedName>
</protein>
<dbReference type="InterPro" id="IPR050109">
    <property type="entry name" value="HTH-type_TetR-like_transc_reg"/>
</dbReference>
<dbReference type="Pfam" id="PF00440">
    <property type="entry name" value="TetR_N"/>
    <property type="match status" value="1"/>
</dbReference>
<organism evidence="4 5">
    <name type="scientific">Chitinasiproducens palmae</name>
    <dbReference type="NCBI Taxonomy" id="1770053"/>
    <lineage>
        <taxon>Bacteria</taxon>
        <taxon>Pseudomonadati</taxon>
        <taxon>Pseudomonadota</taxon>
        <taxon>Betaproteobacteria</taxon>
        <taxon>Burkholderiales</taxon>
        <taxon>Burkholderiaceae</taxon>
        <taxon>Chitinasiproducens</taxon>
    </lineage>
</organism>
<dbReference type="AlphaFoldDB" id="A0A1H2PU18"/>
<dbReference type="PANTHER" id="PTHR30055:SF226">
    <property type="entry name" value="HTH-TYPE TRANSCRIPTIONAL REGULATOR PKSA"/>
    <property type="match status" value="1"/>
</dbReference>
<dbReference type="EMBL" id="FNLO01000012">
    <property type="protein sequence ID" value="SDV50640.1"/>
    <property type="molecule type" value="Genomic_DNA"/>
</dbReference>
<dbReference type="InterPro" id="IPR009057">
    <property type="entry name" value="Homeodomain-like_sf"/>
</dbReference>